<dbReference type="SUPFAM" id="SSF57501">
    <property type="entry name" value="Cystine-knot cytokines"/>
    <property type="match status" value="1"/>
</dbReference>
<accession>A0ABR3N680</accession>
<feature type="region of interest" description="Disordered" evidence="12">
    <location>
        <begin position="1"/>
        <end position="31"/>
    </location>
</feature>
<dbReference type="PROSITE" id="PS00689">
    <property type="entry name" value="GLYCO_HORMONE_BETA_2"/>
    <property type="match status" value="1"/>
</dbReference>
<feature type="compositionally biased region" description="Polar residues" evidence="12">
    <location>
        <begin position="19"/>
        <end position="31"/>
    </location>
</feature>
<evidence type="ECO:0000256" key="8">
    <source>
        <dbReference type="ARBA" id="ARBA00039483"/>
    </source>
</evidence>
<reference evidence="14 15" key="1">
    <citation type="submission" date="2023-09" db="EMBL/GenBank/DDBJ databases">
        <authorList>
            <person name="Wang M."/>
        </authorList>
    </citation>
    <scope>NUCLEOTIDE SEQUENCE [LARGE SCALE GENOMIC DNA]</scope>
    <source>
        <strain evidence="14">GT-2023</strain>
        <tissue evidence="14">Liver</tissue>
    </source>
</reference>
<evidence type="ECO:0000256" key="3">
    <source>
        <dbReference type="ARBA" id="ARBA00022525"/>
    </source>
</evidence>
<dbReference type="SMART" id="SM00068">
    <property type="entry name" value="GHB"/>
    <property type="match status" value="1"/>
</dbReference>
<dbReference type="InterPro" id="IPR018245">
    <property type="entry name" value="Gonadotropin_bsu_CS"/>
</dbReference>
<evidence type="ECO:0000256" key="10">
    <source>
        <dbReference type="ARBA" id="ARBA00042931"/>
    </source>
</evidence>
<dbReference type="Proteomes" id="UP001558613">
    <property type="component" value="Unassembled WGS sequence"/>
</dbReference>
<dbReference type="PANTHER" id="PTHR11515">
    <property type="entry name" value="GLYCOPROTEIN HORMONE BETA CHAIN"/>
    <property type="match status" value="1"/>
</dbReference>
<dbReference type="EMBL" id="JAYMGO010000006">
    <property type="protein sequence ID" value="KAL1272435.1"/>
    <property type="molecule type" value="Genomic_DNA"/>
</dbReference>
<dbReference type="InterPro" id="IPR029034">
    <property type="entry name" value="Cystine-knot_cytokine"/>
</dbReference>
<comment type="subcellular location">
    <subcellularLocation>
        <location evidence="1 11">Secreted</location>
    </subcellularLocation>
</comment>
<evidence type="ECO:0000313" key="15">
    <source>
        <dbReference type="Proteomes" id="UP001558613"/>
    </source>
</evidence>
<gene>
    <name evidence="14" type="ORF">QQF64_028297</name>
</gene>
<evidence type="ECO:0000313" key="14">
    <source>
        <dbReference type="EMBL" id="KAL1272435.1"/>
    </source>
</evidence>
<protein>
    <recommendedName>
        <fullName evidence="8">Thyrotropin subunit beta</fullName>
    </recommendedName>
    <alternativeName>
        <fullName evidence="9">Thyroid-stimulating hormone subunit beta</fullName>
    </alternativeName>
    <alternativeName>
        <fullName evidence="10">Thyrotropin beta chain</fullName>
    </alternativeName>
</protein>
<evidence type="ECO:0000256" key="5">
    <source>
        <dbReference type="ARBA" id="ARBA00023157"/>
    </source>
</evidence>
<evidence type="ECO:0000256" key="11">
    <source>
        <dbReference type="RuleBase" id="RU004069"/>
    </source>
</evidence>
<dbReference type="Gene3D" id="2.10.90.10">
    <property type="entry name" value="Cystine-knot cytokines"/>
    <property type="match status" value="1"/>
</dbReference>
<organism evidence="14 15">
    <name type="scientific">Cirrhinus molitorella</name>
    <name type="common">mud carp</name>
    <dbReference type="NCBI Taxonomy" id="172907"/>
    <lineage>
        <taxon>Eukaryota</taxon>
        <taxon>Metazoa</taxon>
        <taxon>Chordata</taxon>
        <taxon>Craniata</taxon>
        <taxon>Vertebrata</taxon>
        <taxon>Euteleostomi</taxon>
        <taxon>Actinopterygii</taxon>
        <taxon>Neopterygii</taxon>
        <taxon>Teleostei</taxon>
        <taxon>Ostariophysi</taxon>
        <taxon>Cypriniformes</taxon>
        <taxon>Cyprinidae</taxon>
        <taxon>Labeoninae</taxon>
        <taxon>Labeonini</taxon>
        <taxon>Cirrhinus</taxon>
    </lineage>
</organism>
<dbReference type="PANTHER" id="PTHR11515:SF5">
    <property type="entry name" value="THYROTROPIN SUBUNIT BETA"/>
    <property type="match status" value="1"/>
</dbReference>
<evidence type="ECO:0000256" key="6">
    <source>
        <dbReference type="ARBA" id="ARBA00023180"/>
    </source>
</evidence>
<keyword evidence="5" id="KW-1015">Disulfide bond</keyword>
<evidence type="ECO:0000256" key="1">
    <source>
        <dbReference type="ARBA" id="ARBA00004613"/>
    </source>
</evidence>
<dbReference type="InterPro" id="IPR001545">
    <property type="entry name" value="Gonadotropin_bsu"/>
</dbReference>
<evidence type="ECO:0000256" key="2">
    <source>
        <dbReference type="ARBA" id="ARBA00006552"/>
    </source>
</evidence>
<evidence type="ECO:0000256" key="7">
    <source>
        <dbReference type="ARBA" id="ARBA00038688"/>
    </source>
</evidence>
<evidence type="ECO:0000256" key="9">
    <source>
        <dbReference type="ARBA" id="ARBA00042284"/>
    </source>
</evidence>
<name>A0ABR3N680_9TELE</name>
<proteinExistence type="inferred from homology"/>
<evidence type="ECO:0000256" key="12">
    <source>
        <dbReference type="SAM" id="MobiDB-lite"/>
    </source>
</evidence>
<comment type="similarity">
    <text evidence="2 11">Belongs to the glycoprotein hormones subunit beta family.</text>
</comment>
<keyword evidence="15" id="KW-1185">Reference proteome</keyword>
<dbReference type="PROSITE" id="PS00261">
    <property type="entry name" value="GLYCO_HORMONE_BETA_1"/>
    <property type="match status" value="1"/>
</dbReference>
<keyword evidence="6" id="KW-0325">Glycoprotein</keyword>
<sequence length="222" mass="25280">MVRSDVQMEIPPELLPTGGRNQVAPNNNLSTQAGLTRSSRALREQICIHFRMEHIYKWHPLPKVLFNDILIPPAMSPVYVVGMLGLLMKVAVPMCAPTEYTIYIERQECNYCVAVNTTICMGFCFSRDSNVKELVGPRFLVQRSCTYQEVEYRTAILPGCPSHADPHFTYPVALSCHCSTCNTHSDECAHKTSNAGMRCSKPVRHLYPQENNYIQAYWEQYE</sequence>
<keyword evidence="4 11" id="KW-0372">Hormone</keyword>
<comment type="subunit">
    <text evidence="7">Heterodimer of a common alpha chain and a unique beta chain which confers biological specificity to thyrotropin, lutropin, follitropin and gonadotropin.</text>
</comment>
<dbReference type="Pfam" id="PF00007">
    <property type="entry name" value="Cys_knot"/>
    <property type="match status" value="1"/>
</dbReference>
<evidence type="ECO:0000256" key="4">
    <source>
        <dbReference type="ARBA" id="ARBA00022702"/>
    </source>
</evidence>
<dbReference type="InterPro" id="IPR006208">
    <property type="entry name" value="Glyco_hormone_CN"/>
</dbReference>
<evidence type="ECO:0000259" key="13">
    <source>
        <dbReference type="Pfam" id="PF00007"/>
    </source>
</evidence>
<comment type="caution">
    <text evidence="14">The sequence shown here is derived from an EMBL/GenBank/DDBJ whole genome shotgun (WGS) entry which is preliminary data.</text>
</comment>
<dbReference type="CDD" id="cd00069">
    <property type="entry name" value="GHB_like"/>
    <property type="match status" value="1"/>
</dbReference>
<keyword evidence="3" id="KW-0964">Secreted</keyword>
<feature type="domain" description="Glycoprotein hormone subunit beta" evidence="13">
    <location>
        <begin position="93"/>
        <end position="194"/>
    </location>
</feature>